<evidence type="ECO:0000256" key="3">
    <source>
        <dbReference type="ARBA" id="ARBA00023140"/>
    </source>
</evidence>
<keyword evidence="2" id="KW-0472">Membrane</keyword>
<evidence type="ECO:0000313" key="5">
    <source>
        <dbReference type="EMBL" id="KAK9772551.1"/>
    </source>
</evidence>
<dbReference type="PANTHER" id="PTHR12652:SF23">
    <property type="entry name" value="MICROBODY (PEROXISOME) PROLIFERATION PROTEIN PEROXIN 11B (EUROFUNG)"/>
    <property type="match status" value="1"/>
</dbReference>
<dbReference type="PANTHER" id="PTHR12652">
    <property type="entry name" value="PEROXISOMAL BIOGENESIS FACTOR 11"/>
    <property type="match status" value="1"/>
</dbReference>
<dbReference type="Pfam" id="PF05648">
    <property type="entry name" value="PEX11"/>
    <property type="match status" value="1"/>
</dbReference>
<sequence>MVKGILLGINQHMSQARRYFRIFRFLPAFLAARKLLTKISNPQPQGQLNVASLQRVKEWIEVFGLNFNGLWFLLDATLVVDALEIDGLQLWGPELQQAVHIEAQRFWLFGLSCGVLAGLIEIYNLAKHTYALKDGMSRALDGVTTKESRSVPEGTVKHKQENIRGAGAIPGPEVIGSDVHTRLRGVVRTTIANAVDMILPGAIVGWIRIHPGLIGLAMLTTTILTSIDVWQRCGREVLARSKQAA</sequence>
<protein>
    <submittedName>
        <fullName evidence="5">Uncharacterized protein</fullName>
    </submittedName>
</protein>
<evidence type="ECO:0000313" key="6">
    <source>
        <dbReference type="Proteomes" id="UP001465668"/>
    </source>
</evidence>
<gene>
    <name evidence="5" type="ORF">SCAR479_10768</name>
</gene>
<name>A0ABR2XFP9_9PEZI</name>
<reference evidence="5 6" key="1">
    <citation type="submission" date="2024-02" db="EMBL/GenBank/DDBJ databases">
        <title>First draft genome assembly of two strains of Seiridium cardinale.</title>
        <authorList>
            <person name="Emiliani G."/>
            <person name="Scali E."/>
        </authorList>
    </citation>
    <scope>NUCLEOTIDE SEQUENCE [LARGE SCALE GENOMIC DNA]</scope>
    <source>
        <strain evidence="5 6">BM-138-000479</strain>
    </source>
</reference>
<keyword evidence="3" id="KW-0576">Peroxisome</keyword>
<comment type="subcellular location">
    <subcellularLocation>
        <location evidence="4">Peroxisome membrane</location>
    </subcellularLocation>
</comment>
<dbReference type="InterPro" id="IPR008733">
    <property type="entry name" value="PEX11"/>
</dbReference>
<keyword evidence="1" id="KW-0962">Peroxisome biogenesis</keyword>
<dbReference type="EMBL" id="JARVKM010000060">
    <property type="protein sequence ID" value="KAK9772551.1"/>
    <property type="molecule type" value="Genomic_DNA"/>
</dbReference>
<organism evidence="5 6">
    <name type="scientific">Seiridium cardinale</name>
    <dbReference type="NCBI Taxonomy" id="138064"/>
    <lineage>
        <taxon>Eukaryota</taxon>
        <taxon>Fungi</taxon>
        <taxon>Dikarya</taxon>
        <taxon>Ascomycota</taxon>
        <taxon>Pezizomycotina</taxon>
        <taxon>Sordariomycetes</taxon>
        <taxon>Xylariomycetidae</taxon>
        <taxon>Amphisphaeriales</taxon>
        <taxon>Sporocadaceae</taxon>
        <taxon>Seiridium</taxon>
    </lineage>
</organism>
<proteinExistence type="predicted"/>
<dbReference type="Proteomes" id="UP001465668">
    <property type="component" value="Unassembled WGS sequence"/>
</dbReference>
<accession>A0ABR2XFP9</accession>
<keyword evidence="6" id="KW-1185">Reference proteome</keyword>
<comment type="caution">
    <text evidence="5">The sequence shown here is derived from an EMBL/GenBank/DDBJ whole genome shotgun (WGS) entry which is preliminary data.</text>
</comment>
<evidence type="ECO:0000256" key="4">
    <source>
        <dbReference type="ARBA" id="ARBA00046271"/>
    </source>
</evidence>
<evidence type="ECO:0000256" key="1">
    <source>
        <dbReference type="ARBA" id="ARBA00022593"/>
    </source>
</evidence>
<evidence type="ECO:0000256" key="2">
    <source>
        <dbReference type="ARBA" id="ARBA00023136"/>
    </source>
</evidence>